<organism evidence="4 5">
    <name type="scientific">Vecturithrix granuli</name>
    <dbReference type="NCBI Taxonomy" id="1499967"/>
    <lineage>
        <taxon>Bacteria</taxon>
        <taxon>Candidatus Moduliflexota</taxon>
        <taxon>Candidatus Vecturitrichia</taxon>
        <taxon>Candidatus Vecturitrichales</taxon>
        <taxon>Candidatus Vecturitrichaceae</taxon>
        <taxon>Candidatus Vecturithrix</taxon>
    </lineage>
</organism>
<dbReference type="InterPro" id="IPR016162">
    <property type="entry name" value="Ald_DH_N"/>
</dbReference>
<dbReference type="InterPro" id="IPR015590">
    <property type="entry name" value="Aldehyde_DH_dom"/>
</dbReference>
<dbReference type="GO" id="GO:0008774">
    <property type="term" value="F:acetaldehyde dehydrogenase (acetylating) activity"/>
    <property type="evidence" value="ECO:0007669"/>
    <property type="project" value="InterPro"/>
</dbReference>
<evidence type="ECO:0000256" key="1">
    <source>
        <dbReference type="ARBA" id="ARBA00023002"/>
    </source>
</evidence>
<dbReference type="Gene3D" id="3.40.309.10">
    <property type="entry name" value="Aldehyde Dehydrogenase, Chain A, domain 2"/>
    <property type="match status" value="1"/>
</dbReference>
<dbReference type="CDD" id="cd07121">
    <property type="entry name" value="ALDH_EutE"/>
    <property type="match status" value="1"/>
</dbReference>
<keyword evidence="1" id="KW-0560">Oxidoreductase</keyword>
<evidence type="ECO:0000256" key="2">
    <source>
        <dbReference type="ARBA" id="ARBA00023027"/>
    </source>
</evidence>
<dbReference type="InterPro" id="IPR016161">
    <property type="entry name" value="Ald_DH/histidinol_DH"/>
</dbReference>
<dbReference type="EMBL" id="DF820463">
    <property type="protein sequence ID" value="GAK55194.1"/>
    <property type="molecule type" value="Genomic_DNA"/>
</dbReference>
<name>A0A0S6WAB4_VECG1</name>
<dbReference type="InterPro" id="IPR016163">
    <property type="entry name" value="Ald_DH_C"/>
</dbReference>
<evidence type="ECO:0000313" key="5">
    <source>
        <dbReference type="Proteomes" id="UP000030661"/>
    </source>
</evidence>
<reference evidence="4 5" key="1">
    <citation type="journal article" date="2015" name="PeerJ">
        <title>First genomic representation of candidate bacterial phylum KSB3 points to enhanced environmental sensing as a trigger of wastewater bulking.</title>
        <authorList>
            <person name="Sekiguchi Y."/>
            <person name="Ohashi A."/>
            <person name="Parks D.H."/>
            <person name="Yamauchi T."/>
            <person name="Tyson G.W."/>
            <person name="Hugenholtz P."/>
        </authorList>
    </citation>
    <scope>NUCLEOTIDE SEQUENCE [LARGE SCALE GENOMIC DNA]</scope>
</reference>
<dbReference type="HOGENOM" id="CLU_028794_1_0_0"/>
<accession>A0A0S6WAB4</accession>
<dbReference type="AlphaFoldDB" id="A0A0S6WAB4"/>
<keyword evidence="2" id="KW-0520">NAD</keyword>
<dbReference type="Pfam" id="PF00171">
    <property type="entry name" value="Aldedh"/>
    <property type="match status" value="1"/>
</dbReference>
<dbReference type="NCBIfam" id="NF011927">
    <property type="entry name" value="PRK15398.1"/>
    <property type="match status" value="1"/>
</dbReference>
<protein>
    <submittedName>
        <fullName evidence="4">Acetaldehyde dehydrogenase</fullName>
    </submittedName>
</protein>
<dbReference type="STRING" id="1499967.U27_02026"/>
<dbReference type="InterPro" id="IPR012408">
    <property type="entry name" value="Acetald_propionald_DH-rel"/>
</dbReference>
<evidence type="ECO:0000259" key="3">
    <source>
        <dbReference type="Pfam" id="PF00171"/>
    </source>
</evidence>
<evidence type="ECO:0000313" key="4">
    <source>
        <dbReference type="EMBL" id="GAK55194.1"/>
    </source>
</evidence>
<dbReference type="PANTHER" id="PTHR11699">
    <property type="entry name" value="ALDEHYDE DEHYDROGENASE-RELATED"/>
    <property type="match status" value="1"/>
</dbReference>
<feature type="domain" description="Aldehyde dehydrogenase" evidence="3">
    <location>
        <begin position="40"/>
        <end position="297"/>
    </location>
</feature>
<keyword evidence="5" id="KW-1185">Reference proteome</keyword>
<proteinExistence type="predicted"/>
<gene>
    <name evidence="4" type="ORF">U27_02026</name>
</gene>
<dbReference type="Gene3D" id="3.40.605.10">
    <property type="entry name" value="Aldehyde Dehydrogenase, Chain A, domain 1"/>
    <property type="match status" value="1"/>
</dbReference>
<dbReference type="SUPFAM" id="SSF53720">
    <property type="entry name" value="ALDH-like"/>
    <property type="match status" value="1"/>
</dbReference>
<dbReference type="PIRSF" id="PIRSF036410">
    <property type="entry name" value="EutE_PduP"/>
    <property type="match status" value="1"/>
</dbReference>
<dbReference type="Proteomes" id="UP000030661">
    <property type="component" value="Unassembled WGS sequence"/>
</dbReference>
<sequence length="474" mass="51164">MVELLEQNIRVLVEDIVNKLNVKEILRESDNSSGHGIFPDMNGAIAAARIAHQEIMKLTLETRKAIIKSMRETILAHNEQLSRNAVEETGLGCWRNKLVKNELVALKTPGVEDLEAVSYTDDHGLTLVERAPYGVIGAIIPVTNPSSTVVNNGIGMVAAGNAVVFNPHPSAKKVSCLTISLLNDAIVKAGGPRNLLTAIVQPTIDSAQALMKHPQIDLLVVTGGPAVVRVAMNSGKKVIAAGPGNPPCVVDETADIEKAGQDIVNGASFDHNIVCICEKELLVVASVADRLKQVMQRHGAYELTQDQIEKVTKLVIAEPGSPGKEGVPNKKYVGKSPQTIAQDIGLNVPESVKLLFCEVGSEHPLVWTEQLMPVLPLVRMNNVDEAIELAVECEHGFRHTAIMHSLNVKKLSKMARCMNCSIFVKNGPCYSGLGQGGAGFTSFTIASPTGEGLTRARTFTRERRCTLVDYFRIV</sequence>
<dbReference type="eggNOG" id="COG1012">
    <property type="taxonomic scope" value="Bacteria"/>
</dbReference>